<feature type="transmembrane region" description="Helical" evidence="1">
    <location>
        <begin position="325"/>
        <end position="342"/>
    </location>
</feature>
<feature type="transmembrane region" description="Helical" evidence="1">
    <location>
        <begin position="86"/>
        <end position="106"/>
    </location>
</feature>
<keyword evidence="1" id="KW-0812">Transmembrane</keyword>
<organism evidence="2 3">
    <name type="scientific">Pseudoxanthomonas helianthi</name>
    <dbReference type="NCBI Taxonomy" id="1453541"/>
    <lineage>
        <taxon>Bacteria</taxon>
        <taxon>Pseudomonadati</taxon>
        <taxon>Pseudomonadota</taxon>
        <taxon>Gammaproteobacteria</taxon>
        <taxon>Lysobacterales</taxon>
        <taxon>Lysobacteraceae</taxon>
        <taxon>Pseudoxanthomonas</taxon>
    </lineage>
</organism>
<protein>
    <submittedName>
        <fullName evidence="2">DUF3667 domain-containing protein</fullName>
    </submittedName>
</protein>
<keyword evidence="1" id="KW-1133">Transmembrane helix</keyword>
<reference evidence="2" key="2">
    <citation type="submission" date="2021-03" db="EMBL/GenBank/DDBJ databases">
        <authorList>
            <person name="Cao W."/>
        </authorList>
    </citation>
    <scope>NUCLEOTIDE SEQUENCE</scope>
    <source>
        <strain evidence="2">110414</strain>
    </source>
</reference>
<keyword evidence="1" id="KW-0472">Membrane</keyword>
<sequence>MTDAASHAPANCENCATPLLGKYCHACGQSIHNPLRNFWHALEELIESFWHLDGRVFRTLRDLLVPPGLVANRYLRGHRVDYVAPLRLFVVMSLLAVVVGHFAMAANDHSDAVKFNGVPARSMDDVGAATTVAEAEQRRDRVLQHLREVRAGMTGAAANGREGVDAGIEAVNAAADRRIAELREAAASGKPVPPPSKIDLSESIDWDANKDPIQIGWLPDFANRWLTSELAQGKRNLSRIQQEPELFMRAFFGAMPKALFVLVPLFALLLKLAYIRSGRPYLEHLVVALYSHSWLLLIILLMCLLSIAGDWLAPRAAWAAATAEWFRGLLWLSMPVYLLLMQKRVYGQGWLKTLLKYLALGSVYFFLVAIAVVALAVYSVVHA</sequence>
<accession>A0A940X2N4</accession>
<keyword evidence="3" id="KW-1185">Reference proteome</keyword>
<dbReference type="AlphaFoldDB" id="A0A940X2N4"/>
<gene>
    <name evidence="2" type="ORF">J5837_04320</name>
</gene>
<feature type="transmembrane region" description="Helical" evidence="1">
    <location>
        <begin position="354"/>
        <end position="381"/>
    </location>
</feature>
<dbReference type="RefSeq" id="WP_210535475.1">
    <property type="nucleotide sequence ID" value="NZ_JAGKTC010000001.1"/>
</dbReference>
<dbReference type="Pfam" id="PF12412">
    <property type="entry name" value="DUF3667"/>
    <property type="match status" value="1"/>
</dbReference>
<evidence type="ECO:0000313" key="3">
    <source>
        <dbReference type="Proteomes" id="UP000673447"/>
    </source>
</evidence>
<comment type="caution">
    <text evidence="2">The sequence shown here is derived from an EMBL/GenBank/DDBJ whole genome shotgun (WGS) entry which is preliminary data.</text>
</comment>
<dbReference type="Proteomes" id="UP000673447">
    <property type="component" value="Unassembled WGS sequence"/>
</dbReference>
<name>A0A940X2N4_9GAMM</name>
<proteinExistence type="predicted"/>
<evidence type="ECO:0000256" key="1">
    <source>
        <dbReference type="SAM" id="Phobius"/>
    </source>
</evidence>
<dbReference type="EMBL" id="JAGKTC010000001">
    <property type="protein sequence ID" value="MBP3983644.1"/>
    <property type="molecule type" value="Genomic_DNA"/>
</dbReference>
<feature type="transmembrane region" description="Helical" evidence="1">
    <location>
        <begin position="294"/>
        <end position="313"/>
    </location>
</feature>
<dbReference type="InterPro" id="IPR022134">
    <property type="entry name" value="DUF3667"/>
</dbReference>
<feature type="transmembrane region" description="Helical" evidence="1">
    <location>
        <begin position="254"/>
        <end position="274"/>
    </location>
</feature>
<reference evidence="2" key="1">
    <citation type="journal article" date="2016" name="Int. J. Syst. Evol. Microbiol.">
        <title>Pseudoxanthomonas helianthi sp. nov., isolated from roots of Jerusalem artichoke (Helianthus tuberosus).</title>
        <authorList>
            <person name="Kittiwongwattana C."/>
            <person name="Thawai C."/>
        </authorList>
    </citation>
    <scope>NUCLEOTIDE SEQUENCE</scope>
    <source>
        <strain evidence="2">110414</strain>
    </source>
</reference>
<evidence type="ECO:0000313" key="2">
    <source>
        <dbReference type="EMBL" id="MBP3983644.1"/>
    </source>
</evidence>